<dbReference type="Proteomes" id="UP001501791">
    <property type="component" value="Unassembled WGS sequence"/>
</dbReference>
<evidence type="ECO:0000313" key="3">
    <source>
        <dbReference type="Proteomes" id="UP001501791"/>
    </source>
</evidence>
<reference evidence="2 3" key="1">
    <citation type="journal article" date="2019" name="Int. J. Syst. Evol. Microbiol.">
        <title>The Global Catalogue of Microorganisms (GCM) 10K type strain sequencing project: providing services to taxonomists for standard genome sequencing and annotation.</title>
        <authorList>
            <consortium name="The Broad Institute Genomics Platform"/>
            <consortium name="The Broad Institute Genome Sequencing Center for Infectious Disease"/>
            <person name="Wu L."/>
            <person name="Ma J."/>
        </authorList>
    </citation>
    <scope>NUCLEOTIDE SEQUENCE [LARGE SCALE GENOMIC DNA]</scope>
    <source>
        <strain evidence="2 3">JCM 13319</strain>
    </source>
</reference>
<sequence length="69" mass="7160">MERIGALARDERTARMLLAAVCEPGDGTTGRLLAKVGGVEALHVATASSPVRGVDGPSWRGGDATWSRV</sequence>
<keyword evidence="3" id="KW-1185">Reference proteome</keyword>
<evidence type="ECO:0000313" key="2">
    <source>
        <dbReference type="EMBL" id="GAA1562065.1"/>
    </source>
</evidence>
<feature type="region of interest" description="Disordered" evidence="1">
    <location>
        <begin position="50"/>
        <end position="69"/>
    </location>
</feature>
<protein>
    <submittedName>
        <fullName evidence="2">Uncharacterized protein</fullName>
    </submittedName>
</protein>
<comment type="caution">
    <text evidence="2">The sequence shown here is derived from an EMBL/GenBank/DDBJ whole genome shotgun (WGS) entry which is preliminary data.</text>
</comment>
<name>A0ABN2CRD1_9MICO</name>
<evidence type="ECO:0000256" key="1">
    <source>
        <dbReference type="SAM" id="MobiDB-lite"/>
    </source>
</evidence>
<accession>A0ABN2CRD1</accession>
<proteinExistence type="predicted"/>
<dbReference type="EMBL" id="BAAALY010000019">
    <property type="protein sequence ID" value="GAA1562065.1"/>
    <property type="molecule type" value="Genomic_DNA"/>
</dbReference>
<organism evidence="2 3">
    <name type="scientific">Brevibacterium picturae</name>
    <dbReference type="NCBI Taxonomy" id="260553"/>
    <lineage>
        <taxon>Bacteria</taxon>
        <taxon>Bacillati</taxon>
        <taxon>Actinomycetota</taxon>
        <taxon>Actinomycetes</taxon>
        <taxon>Micrococcales</taxon>
        <taxon>Brevibacteriaceae</taxon>
        <taxon>Brevibacterium</taxon>
    </lineage>
</organism>
<gene>
    <name evidence="2" type="ORF">GCM10009691_39830</name>
</gene>